<dbReference type="SUPFAM" id="SSF56112">
    <property type="entry name" value="Protein kinase-like (PK-like)"/>
    <property type="match status" value="1"/>
</dbReference>
<dbReference type="SUPFAM" id="SSF48403">
    <property type="entry name" value="Ankyrin repeat"/>
    <property type="match status" value="1"/>
</dbReference>
<evidence type="ECO:0000256" key="1">
    <source>
        <dbReference type="ARBA" id="ARBA00022741"/>
    </source>
</evidence>
<dbReference type="PROSITE" id="PS50088">
    <property type="entry name" value="ANK_REPEAT"/>
    <property type="match status" value="1"/>
</dbReference>
<dbReference type="Pfam" id="PF12796">
    <property type="entry name" value="Ank_2"/>
    <property type="match status" value="1"/>
</dbReference>
<dbReference type="EMBL" id="LBBL01000056">
    <property type="protein sequence ID" value="KKF96218.1"/>
    <property type="molecule type" value="Genomic_DNA"/>
</dbReference>
<evidence type="ECO:0000256" key="4">
    <source>
        <dbReference type="PROSITE-ProRule" id="PRU10141"/>
    </source>
</evidence>
<dbReference type="PROSITE" id="PS50297">
    <property type="entry name" value="ANK_REP_REGION"/>
    <property type="match status" value="1"/>
</dbReference>
<evidence type="ECO:0000313" key="7">
    <source>
        <dbReference type="Proteomes" id="UP000034841"/>
    </source>
</evidence>
<evidence type="ECO:0000256" key="3">
    <source>
        <dbReference type="PROSITE-ProRule" id="PRU00023"/>
    </source>
</evidence>
<organism evidence="6 7">
    <name type="scientific">Ceratocystis fimbriata f. sp. platani</name>
    <dbReference type="NCBI Taxonomy" id="88771"/>
    <lineage>
        <taxon>Eukaryota</taxon>
        <taxon>Fungi</taxon>
        <taxon>Dikarya</taxon>
        <taxon>Ascomycota</taxon>
        <taxon>Pezizomycotina</taxon>
        <taxon>Sordariomycetes</taxon>
        <taxon>Hypocreomycetidae</taxon>
        <taxon>Microascales</taxon>
        <taxon>Ceratocystidaceae</taxon>
        <taxon>Ceratocystis</taxon>
    </lineage>
</organism>
<keyword evidence="1 4" id="KW-0547">Nucleotide-binding</keyword>
<feature type="domain" description="Protein kinase" evidence="5">
    <location>
        <begin position="20"/>
        <end position="281"/>
    </location>
</feature>
<dbReference type="Gene3D" id="1.10.510.10">
    <property type="entry name" value="Transferase(Phosphotransferase) domain 1"/>
    <property type="match status" value="1"/>
</dbReference>
<dbReference type="EC" id="2.7.11.17" evidence="6"/>
<dbReference type="Pfam" id="PF00023">
    <property type="entry name" value="Ank"/>
    <property type="match status" value="1"/>
</dbReference>
<dbReference type="SMART" id="SM00248">
    <property type="entry name" value="ANK"/>
    <property type="match status" value="3"/>
</dbReference>
<dbReference type="FunFam" id="1.10.510.10:FF:000257">
    <property type="entry name" value="Calcium/calmodulin-dependent protein kinase type I"/>
    <property type="match status" value="1"/>
</dbReference>
<dbReference type="InterPro" id="IPR008271">
    <property type="entry name" value="Ser/Thr_kinase_AS"/>
</dbReference>
<name>A0A0F8BUH6_CERFI</name>
<dbReference type="PROSITE" id="PS00107">
    <property type="entry name" value="PROTEIN_KINASE_ATP"/>
    <property type="match status" value="1"/>
</dbReference>
<reference evidence="6 7" key="1">
    <citation type="submission" date="2015-04" db="EMBL/GenBank/DDBJ databases">
        <title>Genome sequence of Ceratocystis platani, a major pathogen of plane trees.</title>
        <authorList>
            <person name="Belbahri L."/>
        </authorList>
    </citation>
    <scope>NUCLEOTIDE SEQUENCE [LARGE SCALE GENOMIC DNA]</scope>
    <source>
        <strain evidence="6 7">CFO</strain>
    </source>
</reference>
<dbReference type="InterPro" id="IPR017441">
    <property type="entry name" value="Protein_kinase_ATP_BS"/>
</dbReference>
<comment type="caution">
    <text evidence="6">The sequence shown here is derived from an EMBL/GenBank/DDBJ whole genome shotgun (WGS) entry which is preliminary data.</text>
</comment>
<dbReference type="InterPro" id="IPR000719">
    <property type="entry name" value="Prot_kinase_dom"/>
</dbReference>
<dbReference type="GO" id="GO:0004683">
    <property type="term" value="F:calcium/calmodulin-dependent protein kinase activity"/>
    <property type="evidence" value="ECO:0007669"/>
    <property type="project" value="UniProtKB-EC"/>
</dbReference>
<feature type="repeat" description="ANK" evidence="3">
    <location>
        <begin position="514"/>
        <end position="546"/>
    </location>
</feature>
<keyword evidence="2 4" id="KW-0067">ATP-binding</keyword>
<protein>
    <submittedName>
        <fullName evidence="6">Calcium/calmodulin-dependent protein kinase type I</fullName>
        <ecNumber evidence="6">2.7.11.17</ecNumber>
    </submittedName>
</protein>
<dbReference type="Proteomes" id="UP000034841">
    <property type="component" value="Unassembled WGS sequence"/>
</dbReference>
<dbReference type="InterPro" id="IPR036770">
    <property type="entry name" value="Ankyrin_rpt-contain_sf"/>
</dbReference>
<dbReference type="AlphaFoldDB" id="A0A0F8BUH6"/>
<dbReference type="Pfam" id="PF00069">
    <property type="entry name" value="Pkinase"/>
    <property type="match status" value="1"/>
</dbReference>
<gene>
    <name evidence="6" type="primary">cmk1</name>
    <name evidence="6" type="ORF">CFO_g1445</name>
</gene>
<evidence type="ECO:0000259" key="5">
    <source>
        <dbReference type="PROSITE" id="PS50011"/>
    </source>
</evidence>
<dbReference type="PANTHER" id="PTHR24347">
    <property type="entry name" value="SERINE/THREONINE-PROTEIN KINASE"/>
    <property type="match status" value="1"/>
</dbReference>
<dbReference type="Gene3D" id="1.25.40.20">
    <property type="entry name" value="Ankyrin repeat-containing domain"/>
    <property type="match status" value="1"/>
</dbReference>
<evidence type="ECO:0000256" key="2">
    <source>
        <dbReference type="ARBA" id="ARBA00022840"/>
    </source>
</evidence>
<dbReference type="Gene3D" id="3.30.200.20">
    <property type="entry name" value="Phosphorylase Kinase, domain 1"/>
    <property type="match status" value="1"/>
</dbReference>
<feature type="binding site" evidence="4">
    <location>
        <position position="49"/>
    </location>
    <ligand>
        <name>ATP</name>
        <dbReference type="ChEBI" id="CHEBI:30616"/>
    </ligand>
</feature>
<accession>A0A0F8BUH6</accession>
<keyword evidence="6" id="KW-0808">Transferase</keyword>
<sequence>MSAEKDEEPPQHPYIQPCRYQVGKTLGAGSYSVVKECFHIETGRNYAVKVINKRLMAGREHMVRNEIEILSRVSMGHQNILTLVDYFESMNNLYLVTDLALGGELFDRICRKGNYDESDASELIRSTLSAVSYLHDHGIVHRDLKPENLLFRTPEDNSDLLIADFGLSRVMDERKFHVLTTTCGTPGYMAPEIFRKSGHGKPVDIWAIGVITYFLLCGYTPFDRETDFEEMQAILNAEYKFEPAEYWNGVSEGAKDFIQQCLTIDPSKRPTAHEALQHPFVTGESQQGMQIHDRLHIIRRNFNARRTLHAAIDTIRAINKLREGQSLVMDARKNEAKATKARQISDSQPVPEDVEMGGNLDTAITMGSIDVPDILKPGKSANRVVETSKGLWGGAPPHALHPSIEGRSNTNLHLAASLGYLAICEALLAAGHETPSPALNEDHQTALMLAASKGHTDVVHLLAEYAPSSILRRDKHGRDAVMEASLAGFDTDLQILLTYAPGGPTSIVQNEDADGNTALHFASSSGNLLVLRTLLAAGADVNKQNLQCWTALSYSATVQTEVYLKTLVTDVEKKKKQQAADEGEGIKKGMAMRLMGGGS</sequence>
<keyword evidence="3" id="KW-0040">ANK repeat</keyword>
<dbReference type="FunFam" id="3.30.200.20:FF:000153">
    <property type="entry name" value="Calcium/calmodulin-dependent protein kinase type I"/>
    <property type="match status" value="1"/>
</dbReference>
<keyword evidence="7" id="KW-1185">Reference proteome</keyword>
<dbReference type="CDD" id="cd05117">
    <property type="entry name" value="STKc_CAMK"/>
    <property type="match status" value="1"/>
</dbReference>
<dbReference type="GO" id="GO:0005524">
    <property type="term" value="F:ATP binding"/>
    <property type="evidence" value="ECO:0007669"/>
    <property type="project" value="UniProtKB-UniRule"/>
</dbReference>
<dbReference type="InterPro" id="IPR002110">
    <property type="entry name" value="Ankyrin_rpt"/>
</dbReference>
<dbReference type="OrthoDB" id="40902at2759"/>
<evidence type="ECO:0000313" key="6">
    <source>
        <dbReference type="EMBL" id="KKF96218.1"/>
    </source>
</evidence>
<proteinExistence type="predicted"/>
<dbReference type="InterPro" id="IPR011009">
    <property type="entry name" value="Kinase-like_dom_sf"/>
</dbReference>
<keyword evidence="6" id="KW-0418">Kinase</keyword>
<dbReference type="PROSITE" id="PS50011">
    <property type="entry name" value="PROTEIN_KINASE_DOM"/>
    <property type="match status" value="1"/>
</dbReference>
<dbReference type="PROSITE" id="PS00108">
    <property type="entry name" value="PROTEIN_KINASE_ST"/>
    <property type="match status" value="1"/>
</dbReference>
<dbReference type="SMART" id="SM00220">
    <property type="entry name" value="S_TKc"/>
    <property type="match status" value="1"/>
</dbReference>